<comment type="caution">
    <text evidence="1">The sequence shown here is derived from an EMBL/GenBank/DDBJ whole genome shotgun (WGS) entry which is preliminary data.</text>
</comment>
<dbReference type="Proteomes" id="UP000499080">
    <property type="component" value="Unassembled WGS sequence"/>
</dbReference>
<accession>A0A4Y2IH96</accession>
<evidence type="ECO:0000313" key="2">
    <source>
        <dbReference type="Proteomes" id="UP000499080"/>
    </source>
</evidence>
<protein>
    <submittedName>
        <fullName evidence="1">Zinc finger BED domain-containing protein 5</fullName>
    </submittedName>
</protein>
<gene>
    <name evidence="1" type="primary">ZBED5_234</name>
    <name evidence="1" type="ORF">AVEN_209091_1</name>
</gene>
<sequence>MLESVKKAVMTVLKKRGYFSLNLDESTDVASQVNLLTFGSFEFNGNIEEEMLFCQLFPAKTTGEEIFKCIDNCIKEIEVNWLKCVGLTTDCTRAMSGIHTGLVAKVKTVSPFVQWTHCSIYRKRLLQLKVWTSVSQQLSKMQ</sequence>
<proteinExistence type="predicted"/>
<dbReference type="PANTHER" id="PTHR45913">
    <property type="entry name" value="EPM2A-INTERACTING PROTEIN 1"/>
    <property type="match status" value="1"/>
</dbReference>
<evidence type="ECO:0000313" key="1">
    <source>
        <dbReference type="EMBL" id="GBM77147.1"/>
    </source>
</evidence>
<name>A0A4Y2IH96_ARAVE</name>
<dbReference type="PANTHER" id="PTHR45913:SF19">
    <property type="entry name" value="LOW QUALITY PROTEIN: ZINC FINGER BED DOMAIN-CONTAINING PROTEIN 5-LIKE"/>
    <property type="match status" value="1"/>
</dbReference>
<dbReference type="OrthoDB" id="6435379at2759"/>
<keyword evidence="2" id="KW-1185">Reference proteome</keyword>
<dbReference type="EMBL" id="BGPR01002669">
    <property type="protein sequence ID" value="GBM77147.1"/>
    <property type="molecule type" value="Genomic_DNA"/>
</dbReference>
<dbReference type="AlphaFoldDB" id="A0A4Y2IH96"/>
<reference evidence="1 2" key="1">
    <citation type="journal article" date="2019" name="Sci. Rep.">
        <title>Orb-weaving spider Araneus ventricosus genome elucidates the spidroin gene catalogue.</title>
        <authorList>
            <person name="Kono N."/>
            <person name="Nakamura H."/>
            <person name="Ohtoshi R."/>
            <person name="Moran D.A.P."/>
            <person name="Shinohara A."/>
            <person name="Yoshida Y."/>
            <person name="Fujiwara M."/>
            <person name="Mori M."/>
            <person name="Tomita M."/>
            <person name="Arakawa K."/>
        </authorList>
    </citation>
    <scope>NUCLEOTIDE SEQUENCE [LARGE SCALE GENOMIC DNA]</scope>
</reference>
<organism evidence="1 2">
    <name type="scientific">Araneus ventricosus</name>
    <name type="common">Orbweaver spider</name>
    <name type="synonym">Epeira ventricosa</name>
    <dbReference type="NCBI Taxonomy" id="182803"/>
    <lineage>
        <taxon>Eukaryota</taxon>
        <taxon>Metazoa</taxon>
        <taxon>Ecdysozoa</taxon>
        <taxon>Arthropoda</taxon>
        <taxon>Chelicerata</taxon>
        <taxon>Arachnida</taxon>
        <taxon>Araneae</taxon>
        <taxon>Araneomorphae</taxon>
        <taxon>Entelegynae</taxon>
        <taxon>Araneoidea</taxon>
        <taxon>Araneidae</taxon>
        <taxon>Araneus</taxon>
    </lineage>
</organism>